<reference evidence="2 3" key="1">
    <citation type="submission" date="2016-11" db="EMBL/GenBank/DDBJ databases">
        <authorList>
            <person name="Jaros S."/>
            <person name="Januszkiewicz K."/>
            <person name="Wedrychowicz H."/>
        </authorList>
    </citation>
    <scope>NUCLEOTIDE SEQUENCE [LARGE SCALE GENOMIC DNA]</scope>
    <source>
        <strain evidence="2 3">DSM 26897</strain>
    </source>
</reference>
<accession>A0A1M5GX16</accession>
<sequence length="132" mass="14026">MKTLLFSLLLVAGLEVLAQKDSTYSGGIDDVATSDSYLARSRQQKVAAFILLGSGLVLWHVGLDNFSLDGSGGDGMAMIFGTAAVAGSIPLFVQGFRNKRRAKLLMSNKPVPFTHKYSQSLPSLGVHIALGK</sequence>
<evidence type="ECO:0000256" key="1">
    <source>
        <dbReference type="SAM" id="Phobius"/>
    </source>
</evidence>
<keyword evidence="1" id="KW-1133">Transmembrane helix</keyword>
<dbReference type="Proteomes" id="UP000184368">
    <property type="component" value="Unassembled WGS sequence"/>
</dbReference>
<dbReference type="RefSeq" id="WP_073046704.1">
    <property type="nucleotide sequence ID" value="NZ_FQUO01000017.1"/>
</dbReference>
<gene>
    <name evidence="2" type="ORF">SAMN05444008_11795</name>
</gene>
<feature type="transmembrane region" description="Helical" evidence="1">
    <location>
        <begin position="75"/>
        <end position="93"/>
    </location>
</feature>
<keyword evidence="1" id="KW-0472">Membrane</keyword>
<keyword evidence="1" id="KW-0812">Transmembrane</keyword>
<evidence type="ECO:0000313" key="2">
    <source>
        <dbReference type="EMBL" id="SHG08296.1"/>
    </source>
</evidence>
<dbReference type="AlphaFoldDB" id="A0A1M5GX16"/>
<evidence type="ECO:0000313" key="3">
    <source>
        <dbReference type="Proteomes" id="UP000184368"/>
    </source>
</evidence>
<dbReference type="STRING" id="1302690.BUE76_02310"/>
<protein>
    <submittedName>
        <fullName evidence="2">Uncharacterized protein</fullName>
    </submittedName>
</protein>
<name>A0A1M5GX16_9BACT</name>
<keyword evidence="3" id="KW-1185">Reference proteome</keyword>
<dbReference type="EMBL" id="FQUO01000017">
    <property type="protein sequence ID" value="SHG08296.1"/>
    <property type="molecule type" value="Genomic_DNA"/>
</dbReference>
<proteinExistence type="predicted"/>
<organism evidence="2 3">
    <name type="scientific">Cnuella takakiae</name>
    <dbReference type="NCBI Taxonomy" id="1302690"/>
    <lineage>
        <taxon>Bacteria</taxon>
        <taxon>Pseudomonadati</taxon>
        <taxon>Bacteroidota</taxon>
        <taxon>Chitinophagia</taxon>
        <taxon>Chitinophagales</taxon>
        <taxon>Chitinophagaceae</taxon>
        <taxon>Cnuella</taxon>
    </lineage>
</organism>